<dbReference type="EMBL" id="HACM01003320">
    <property type="protein sequence ID" value="CRZ03762.1"/>
    <property type="molecule type" value="Transcribed_RNA"/>
</dbReference>
<accession>A0A0H5QQ62</accession>
<name>A0A0H5QQ62_9EUKA</name>
<evidence type="ECO:0000313" key="1">
    <source>
        <dbReference type="EMBL" id="CRZ03762.1"/>
    </source>
</evidence>
<organism evidence="1">
    <name type="scientific">Spongospora subterranea</name>
    <dbReference type="NCBI Taxonomy" id="70186"/>
    <lineage>
        <taxon>Eukaryota</taxon>
        <taxon>Sar</taxon>
        <taxon>Rhizaria</taxon>
        <taxon>Endomyxa</taxon>
        <taxon>Phytomyxea</taxon>
        <taxon>Plasmodiophorida</taxon>
        <taxon>Plasmodiophoridae</taxon>
        <taxon>Spongospora</taxon>
    </lineage>
</organism>
<reference evidence="1" key="1">
    <citation type="submission" date="2015-04" db="EMBL/GenBank/DDBJ databases">
        <title>The genome sequence of the plant pathogenic Rhizarian Plasmodiophora brassicae reveals insights in its biotrophic life cycle and the origin of chitin synthesis.</title>
        <authorList>
            <person name="Schwelm A."/>
            <person name="Fogelqvist J."/>
            <person name="Knaust A."/>
            <person name="Julke S."/>
            <person name="Lilja T."/>
            <person name="Dhandapani V."/>
            <person name="Bonilla-Rosso G."/>
            <person name="Karlsson M."/>
            <person name="Shevchenko A."/>
            <person name="Choi S.R."/>
            <person name="Kim H.G."/>
            <person name="Park J.Y."/>
            <person name="Lim Y.P."/>
            <person name="Ludwig-Muller J."/>
            <person name="Dixelius C."/>
        </authorList>
    </citation>
    <scope>NUCLEOTIDE SEQUENCE</scope>
    <source>
        <tissue evidence="1">Potato root galls</tissue>
    </source>
</reference>
<sequence length="146" mass="16499">MANPWARWRSVLASSKSSSKWKEATRSVSENVSRLKNRKGTKINIYFENLRWKGCWFYSLGEIITLIPDLDVTQRGFDSLQQNYALHSIRRGATSDVAQSGSGVEVHHLSFKGGWKMETLHTVSEYIVGLLWVNAALSILDILTLA</sequence>
<dbReference type="AlphaFoldDB" id="A0A0H5QQ62"/>
<proteinExistence type="predicted"/>
<protein>
    <submittedName>
        <fullName evidence="1">Uncharacterized protein</fullName>
    </submittedName>
</protein>